<dbReference type="SUPFAM" id="SSF53383">
    <property type="entry name" value="PLP-dependent transferases"/>
    <property type="match status" value="1"/>
</dbReference>
<dbReference type="AlphaFoldDB" id="A0A7S7NW00"/>
<reference evidence="7 8" key="1">
    <citation type="submission" date="2020-10" db="EMBL/GenBank/DDBJ databases">
        <title>Complete genome sequence of Paludibaculum fermentans P105T, a facultatively anaerobic acidobacterium capable of dissimilatory Fe(III) reduction.</title>
        <authorList>
            <person name="Dedysh S.N."/>
            <person name="Beletsky A.V."/>
            <person name="Kulichevskaya I.S."/>
            <person name="Mardanov A.V."/>
            <person name="Ravin N.V."/>
        </authorList>
    </citation>
    <scope>NUCLEOTIDE SEQUENCE [LARGE SCALE GENOMIC DNA]</scope>
    <source>
        <strain evidence="7 8">P105</strain>
    </source>
</reference>
<accession>A0A7S7NW00</accession>
<dbReference type="CDD" id="cd00609">
    <property type="entry name" value="AAT_like"/>
    <property type="match status" value="1"/>
</dbReference>
<dbReference type="InterPro" id="IPR015424">
    <property type="entry name" value="PyrdxlP-dep_Trfase"/>
</dbReference>
<proteinExistence type="inferred from homology"/>
<gene>
    <name evidence="7" type="ORF">IRI77_12760</name>
</gene>
<keyword evidence="5" id="KW-0663">Pyridoxal phosphate</keyword>
<dbReference type="EMBL" id="CP063849">
    <property type="protein sequence ID" value="QOY90776.1"/>
    <property type="molecule type" value="Genomic_DNA"/>
</dbReference>
<dbReference type="Gene3D" id="3.90.1150.10">
    <property type="entry name" value="Aspartate Aminotransferase, domain 1"/>
    <property type="match status" value="1"/>
</dbReference>
<evidence type="ECO:0000256" key="4">
    <source>
        <dbReference type="ARBA" id="ARBA00022679"/>
    </source>
</evidence>
<dbReference type="Proteomes" id="UP000593892">
    <property type="component" value="Chromosome"/>
</dbReference>
<dbReference type="InterPro" id="IPR015421">
    <property type="entry name" value="PyrdxlP-dep_Trfase_major"/>
</dbReference>
<evidence type="ECO:0000313" key="8">
    <source>
        <dbReference type="Proteomes" id="UP000593892"/>
    </source>
</evidence>
<evidence type="ECO:0000256" key="2">
    <source>
        <dbReference type="ARBA" id="ARBA00007441"/>
    </source>
</evidence>
<dbReference type="RefSeq" id="WP_194452433.1">
    <property type="nucleotide sequence ID" value="NZ_CP063849.1"/>
</dbReference>
<organism evidence="7 8">
    <name type="scientific">Paludibaculum fermentans</name>
    <dbReference type="NCBI Taxonomy" id="1473598"/>
    <lineage>
        <taxon>Bacteria</taxon>
        <taxon>Pseudomonadati</taxon>
        <taxon>Acidobacteriota</taxon>
        <taxon>Terriglobia</taxon>
        <taxon>Bryobacterales</taxon>
        <taxon>Bryobacteraceae</taxon>
        <taxon>Paludibaculum</taxon>
    </lineage>
</organism>
<dbReference type="PANTHER" id="PTHR46383:SF1">
    <property type="entry name" value="ASPARTATE AMINOTRANSFERASE"/>
    <property type="match status" value="1"/>
</dbReference>
<evidence type="ECO:0000313" key="7">
    <source>
        <dbReference type="EMBL" id="QOY90776.1"/>
    </source>
</evidence>
<dbReference type="KEGG" id="pfer:IRI77_12760"/>
<comment type="similarity">
    <text evidence="2">Belongs to the class-I pyridoxal-phosphate-dependent aminotransferase family.</text>
</comment>
<sequence length="405" mass="44776">MSLSQMARSIHESVTLKLNQTAALLREKGEPVIHLGGGEPKSKTPIDAIIACTGVLNSGDIKYTPPDGIPALKKAIIRYTEEHYGRQVRPENVVASCGAKQAIMAALIAILDPKDEVIFPAPYWVSYPEMVKLAGGVPVPIVPEDGSFYPTLREIEDAVGSYTKAIILNSPNNPSGVMYSRDFIGQVVELAARKSLYLIMDDTYNRLVFDGRAPINCYDFSTEDLEQSKLLVINCVSKMYAMTGFRIGWAVGSRELVQAMATIQSQQTSGPATPSQWAAVGALNGIQNSIEALRLTLENNRNILMDQLNAFPGVHVTRPDGAFYCFPDFSNYEKNTQKLSEFLLQKVRVVTVPGREFGMEGHLRLSFCGTAKEITQGVERIRWALDPTAPNELYLGDRRLVRDWM</sequence>
<protein>
    <submittedName>
        <fullName evidence="7">Pyridoxal phosphate-dependent aminotransferase</fullName>
    </submittedName>
</protein>
<keyword evidence="8" id="KW-1185">Reference proteome</keyword>
<evidence type="ECO:0000256" key="3">
    <source>
        <dbReference type="ARBA" id="ARBA00022576"/>
    </source>
</evidence>
<evidence type="ECO:0000256" key="1">
    <source>
        <dbReference type="ARBA" id="ARBA00001933"/>
    </source>
</evidence>
<dbReference type="PANTHER" id="PTHR46383">
    <property type="entry name" value="ASPARTATE AMINOTRANSFERASE"/>
    <property type="match status" value="1"/>
</dbReference>
<comment type="cofactor">
    <cofactor evidence="1">
        <name>pyridoxal 5'-phosphate</name>
        <dbReference type="ChEBI" id="CHEBI:597326"/>
    </cofactor>
</comment>
<name>A0A7S7NW00_PALFE</name>
<keyword evidence="3 7" id="KW-0032">Aminotransferase</keyword>
<evidence type="ECO:0000256" key="5">
    <source>
        <dbReference type="ARBA" id="ARBA00022898"/>
    </source>
</evidence>
<dbReference type="Gene3D" id="3.40.640.10">
    <property type="entry name" value="Type I PLP-dependent aspartate aminotransferase-like (Major domain)"/>
    <property type="match status" value="1"/>
</dbReference>
<feature type="domain" description="Aminotransferase class I/classII large" evidence="6">
    <location>
        <begin position="31"/>
        <end position="381"/>
    </location>
</feature>
<dbReference type="GO" id="GO:0008483">
    <property type="term" value="F:transaminase activity"/>
    <property type="evidence" value="ECO:0007669"/>
    <property type="project" value="UniProtKB-KW"/>
</dbReference>
<dbReference type="InterPro" id="IPR050596">
    <property type="entry name" value="AspAT/PAT-like"/>
</dbReference>
<dbReference type="InterPro" id="IPR015422">
    <property type="entry name" value="PyrdxlP-dep_Trfase_small"/>
</dbReference>
<dbReference type="InterPro" id="IPR004839">
    <property type="entry name" value="Aminotransferase_I/II_large"/>
</dbReference>
<dbReference type="GO" id="GO:0030170">
    <property type="term" value="F:pyridoxal phosphate binding"/>
    <property type="evidence" value="ECO:0007669"/>
    <property type="project" value="InterPro"/>
</dbReference>
<dbReference type="GO" id="GO:0006520">
    <property type="term" value="P:amino acid metabolic process"/>
    <property type="evidence" value="ECO:0007669"/>
    <property type="project" value="InterPro"/>
</dbReference>
<dbReference type="Pfam" id="PF00155">
    <property type="entry name" value="Aminotran_1_2"/>
    <property type="match status" value="1"/>
</dbReference>
<evidence type="ECO:0000259" key="6">
    <source>
        <dbReference type="Pfam" id="PF00155"/>
    </source>
</evidence>
<keyword evidence="4 7" id="KW-0808">Transferase</keyword>